<dbReference type="PANTHER" id="PTHR43808">
    <property type="entry name" value="ACETYLORNITHINE DEACETYLASE"/>
    <property type="match status" value="1"/>
</dbReference>
<evidence type="ECO:0000256" key="5">
    <source>
        <dbReference type="ARBA" id="ARBA00022833"/>
    </source>
</evidence>
<dbReference type="Gene3D" id="3.30.70.360">
    <property type="match status" value="1"/>
</dbReference>
<gene>
    <name evidence="7" type="ORF">UFOPK1493_01992</name>
</gene>
<keyword evidence="4" id="KW-0378">Hydrolase</keyword>
<organism evidence="7">
    <name type="scientific">freshwater metagenome</name>
    <dbReference type="NCBI Taxonomy" id="449393"/>
    <lineage>
        <taxon>unclassified sequences</taxon>
        <taxon>metagenomes</taxon>
        <taxon>ecological metagenomes</taxon>
    </lineage>
</organism>
<dbReference type="Pfam" id="PF01546">
    <property type="entry name" value="Peptidase_M20"/>
    <property type="match status" value="1"/>
</dbReference>
<dbReference type="InterPro" id="IPR002933">
    <property type="entry name" value="Peptidase_M20"/>
</dbReference>
<dbReference type="InterPro" id="IPR036264">
    <property type="entry name" value="Bact_exopeptidase_dim_dom"/>
</dbReference>
<dbReference type="PANTHER" id="PTHR43808:SF8">
    <property type="entry name" value="PEPTIDASE M20 DIMERISATION DOMAIN-CONTAINING PROTEIN"/>
    <property type="match status" value="1"/>
</dbReference>
<dbReference type="Pfam" id="PF07687">
    <property type="entry name" value="M20_dimer"/>
    <property type="match status" value="1"/>
</dbReference>
<dbReference type="InterPro" id="IPR050072">
    <property type="entry name" value="Peptidase_M20A"/>
</dbReference>
<dbReference type="Gene3D" id="3.40.630.10">
    <property type="entry name" value="Zn peptidases"/>
    <property type="match status" value="1"/>
</dbReference>
<name>A0A6J6DQ89_9ZZZZ</name>
<comment type="cofactor">
    <cofactor evidence="1">
        <name>Zn(2+)</name>
        <dbReference type="ChEBI" id="CHEBI:29105"/>
    </cofactor>
</comment>
<comment type="similarity">
    <text evidence="2">Belongs to the peptidase M20A family.</text>
</comment>
<sequence>MTDERDLDGLTGETVELLQVMIRNACVNDGTAESGQEVRNADVLRQFLGITGLDVQTYEPTPGRTTIVARIEGTDPQAPSLALMGHTDVVPVNPDGWTRDPFGGELVDGEVWGRGAVDMLNLTSSMAVAFRHLARSGFRPRGDLVYVAVADEESGSAHGMQWMADHERDAVYADYVLTENGGLHSGPKERPWIGVNVGEKGVAWRTLRVRGTPGHGSAPFKADNALMTAAAVIQRLGDYRPAPRFHELWRTRVDTLGVDEATRAALLDPERIDEFLDALPVPGPGAHLHACTHTTFSCNTIGPGTQGGGGVTRMKTNVIPDCVDIGVDIRTLPGEDHHDVDAHLRAALGDLYDRVEVEVVMNDPATISRTDTPLWDALERSIAKPFPTARPTPQLVVGFTDSRVYRAMGSVAYGAGLFSPDLDPSEFGRRFHGHDERIDVESLRLTTNLWLDVVRELLT</sequence>
<dbReference type="GO" id="GO:0016787">
    <property type="term" value="F:hydrolase activity"/>
    <property type="evidence" value="ECO:0007669"/>
    <property type="project" value="UniProtKB-KW"/>
</dbReference>
<keyword evidence="3" id="KW-0479">Metal-binding</keyword>
<evidence type="ECO:0000313" key="7">
    <source>
        <dbReference type="EMBL" id="CAB4564333.1"/>
    </source>
</evidence>
<dbReference type="PROSITE" id="PS00758">
    <property type="entry name" value="ARGE_DAPE_CPG2_1"/>
    <property type="match status" value="1"/>
</dbReference>
<evidence type="ECO:0000259" key="6">
    <source>
        <dbReference type="Pfam" id="PF07687"/>
    </source>
</evidence>
<proteinExistence type="inferred from homology"/>
<dbReference type="SUPFAM" id="SSF53187">
    <property type="entry name" value="Zn-dependent exopeptidases"/>
    <property type="match status" value="1"/>
</dbReference>
<dbReference type="InterPro" id="IPR001261">
    <property type="entry name" value="ArgE/DapE_CS"/>
</dbReference>
<dbReference type="GO" id="GO:0046872">
    <property type="term" value="F:metal ion binding"/>
    <property type="evidence" value="ECO:0007669"/>
    <property type="project" value="UniProtKB-KW"/>
</dbReference>
<protein>
    <submittedName>
        <fullName evidence="7">Unannotated protein</fullName>
    </submittedName>
</protein>
<dbReference type="Gene3D" id="1.10.150.900">
    <property type="match status" value="1"/>
</dbReference>
<feature type="domain" description="Peptidase M20 dimerisation" evidence="6">
    <location>
        <begin position="197"/>
        <end position="354"/>
    </location>
</feature>
<reference evidence="7" key="1">
    <citation type="submission" date="2020-05" db="EMBL/GenBank/DDBJ databases">
        <authorList>
            <person name="Chiriac C."/>
            <person name="Salcher M."/>
            <person name="Ghai R."/>
            <person name="Kavagutti S V."/>
        </authorList>
    </citation>
    <scope>NUCLEOTIDE SEQUENCE</scope>
</reference>
<keyword evidence="5" id="KW-0862">Zinc</keyword>
<dbReference type="EMBL" id="CAEZSR010000071">
    <property type="protein sequence ID" value="CAB4564333.1"/>
    <property type="molecule type" value="Genomic_DNA"/>
</dbReference>
<dbReference type="SUPFAM" id="SSF55031">
    <property type="entry name" value="Bacterial exopeptidase dimerisation domain"/>
    <property type="match status" value="1"/>
</dbReference>
<dbReference type="AlphaFoldDB" id="A0A6J6DQ89"/>
<accession>A0A6J6DQ89</accession>
<evidence type="ECO:0000256" key="4">
    <source>
        <dbReference type="ARBA" id="ARBA00022801"/>
    </source>
</evidence>
<evidence type="ECO:0000256" key="1">
    <source>
        <dbReference type="ARBA" id="ARBA00001947"/>
    </source>
</evidence>
<evidence type="ECO:0000256" key="2">
    <source>
        <dbReference type="ARBA" id="ARBA00006247"/>
    </source>
</evidence>
<dbReference type="InterPro" id="IPR011650">
    <property type="entry name" value="Peptidase_M20_dimer"/>
</dbReference>
<evidence type="ECO:0000256" key="3">
    <source>
        <dbReference type="ARBA" id="ARBA00022723"/>
    </source>
</evidence>